<evidence type="ECO:0000256" key="2">
    <source>
        <dbReference type="ARBA" id="ARBA00023125"/>
    </source>
</evidence>
<evidence type="ECO:0000259" key="5">
    <source>
        <dbReference type="Pfam" id="PF02650"/>
    </source>
</evidence>
<dbReference type="EMBL" id="SLUL01000011">
    <property type="protein sequence ID" value="TCL47730.1"/>
    <property type="molecule type" value="Genomic_DNA"/>
</dbReference>
<dbReference type="Pfam" id="PF02650">
    <property type="entry name" value="HTH_WhiA"/>
    <property type="match status" value="1"/>
</dbReference>
<dbReference type="PANTHER" id="PTHR37307:SF1">
    <property type="entry name" value="CELL DIVISION PROTEIN WHIA-RELATED"/>
    <property type="match status" value="1"/>
</dbReference>
<dbReference type="Gene3D" id="3.10.28.10">
    <property type="entry name" value="Homing endonucleases"/>
    <property type="match status" value="1"/>
</dbReference>
<evidence type="ECO:0000313" key="8">
    <source>
        <dbReference type="EMBL" id="TCL47730.1"/>
    </source>
</evidence>
<feature type="domain" description="Sporulation transcription regulator WhiA N-terminal" evidence="6">
    <location>
        <begin position="27"/>
        <end position="112"/>
    </location>
</feature>
<keyword evidence="1 4" id="KW-0132">Cell division</keyword>
<dbReference type="NCBIfam" id="TIGR00647">
    <property type="entry name" value="DNA_bind_WhiA"/>
    <property type="match status" value="1"/>
</dbReference>
<evidence type="ECO:0000256" key="3">
    <source>
        <dbReference type="ARBA" id="ARBA00023306"/>
    </source>
</evidence>
<accession>A0A4R1QG41</accession>
<evidence type="ECO:0000256" key="1">
    <source>
        <dbReference type="ARBA" id="ARBA00022618"/>
    </source>
</evidence>
<feature type="domain" description="Sporulation regulator WhiA C-terminal" evidence="5">
    <location>
        <begin position="230"/>
        <end position="313"/>
    </location>
</feature>
<dbReference type="AlphaFoldDB" id="A0A4R1QG41"/>
<name>A0A4R1QG41_9BACL</name>
<evidence type="ECO:0000313" key="9">
    <source>
        <dbReference type="Proteomes" id="UP000295658"/>
    </source>
</evidence>
<dbReference type="SUPFAM" id="SSF55608">
    <property type="entry name" value="Homing endonucleases"/>
    <property type="match status" value="1"/>
</dbReference>
<dbReference type="HAMAP" id="MF_01420">
    <property type="entry name" value="HTH_type_WhiA"/>
    <property type="match status" value="1"/>
</dbReference>
<keyword evidence="9" id="KW-1185">Reference proteome</keyword>
<dbReference type="InterPro" id="IPR003802">
    <property type="entry name" value="Sporulation_regulator_WhiA"/>
</dbReference>
<feature type="domain" description="WhiA LAGLIDADG-like" evidence="7">
    <location>
        <begin position="134"/>
        <end position="227"/>
    </location>
</feature>
<reference evidence="8 9" key="1">
    <citation type="submission" date="2019-03" db="EMBL/GenBank/DDBJ databases">
        <title>Genomic Encyclopedia of Type Strains, Phase IV (KMG-IV): sequencing the most valuable type-strain genomes for metagenomic binning, comparative biology and taxonomic classification.</title>
        <authorList>
            <person name="Goeker M."/>
        </authorList>
    </citation>
    <scope>NUCLEOTIDE SEQUENCE [LARGE SCALE GENOMIC DNA]</scope>
    <source>
        <strain evidence="8 9">DSM 24979</strain>
    </source>
</reference>
<keyword evidence="3 4" id="KW-0131">Cell cycle</keyword>
<keyword evidence="2 4" id="KW-0238">DNA-binding</keyword>
<dbReference type="PANTHER" id="PTHR37307">
    <property type="entry name" value="CELL DIVISION PROTEIN WHIA-RELATED"/>
    <property type="match status" value="1"/>
</dbReference>
<gene>
    <name evidence="4" type="primary">whiA</name>
    <name evidence="8" type="ORF">EDD69_11194</name>
</gene>
<organism evidence="8 9">
    <name type="scientific">Thermolongibacillus altinsuensis</name>
    <dbReference type="NCBI Taxonomy" id="575256"/>
    <lineage>
        <taxon>Bacteria</taxon>
        <taxon>Bacillati</taxon>
        <taxon>Bacillota</taxon>
        <taxon>Bacilli</taxon>
        <taxon>Bacillales</taxon>
        <taxon>Anoxybacillaceae</taxon>
        <taxon>Thermolongibacillus</taxon>
    </lineage>
</organism>
<dbReference type="InterPro" id="IPR027434">
    <property type="entry name" value="Homing_endonucl"/>
</dbReference>
<dbReference type="InterPro" id="IPR039518">
    <property type="entry name" value="WhiA_LAGLIDADG_dom"/>
</dbReference>
<dbReference type="FunFam" id="3.10.28.10:FF:000002">
    <property type="entry name" value="Probable cell division protein WhiA"/>
    <property type="match status" value="1"/>
</dbReference>
<dbReference type="Proteomes" id="UP000295658">
    <property type="component" value="Unassembled WGS sequence"/>
</dbReference>
<dbReference type="Pfam" id="PF14527">
    <property type="entry name" value="LAGLIDADG_WhiA"/>
    <property type="match status" value="1"/>
</dbReference>
<sequence>MTEDWRWNGLSFASETKKELTNIEVKPCCLKAELSALIRMNGSLSFSNRRLLLDIQTENAAIARRIYTLIKKGYEVTVELLVRKKMRLKKNNVYVVRVVEGTRELLEDLKIIGEGFSFIRVISADLVKKKCCKRSYLRGAFLAGGSVNNPETSSYHLEIFSLYREHNESLCELMNTAFYLNARTLERKKGFITYLKEAEKIAEFLNIIGAHQALLRFEDVRIVRDMRNSVNRLVNCETANLNKTIGAALRQVENIRYIDETIGLDSLPEKLREIAKLRIAYQDVTLKELGEMVSGKISKSGINHRLRKIDEIAERLRAGQPIDFHKSL</sequence>
<dbReference type="InterPro" id="IPR018478">
    <property type="entry name" value="Sporu_reg_WhiA_N_dom"/>
</dbReference>
<dbReference type="Pfam" id="PF10298">
    <property type="entry name" value="WhiA_N"/>
    <property type="match status" value="1"/>
</dbReference>
<dbReference type="InterPro" id="IPR023054">
    <property type="entry name" value="Sporulation_regulator_WhiA_C"/>
</dbReference>
<comment type="caution">
    <text evidence="8">The sequence shown here is derived from an EMBL/GenBank/DDBJ whole genome shotgun (WGS) entry which is preliminary data.</text>
</comment>
<dbReference type="GO" id="GO:0003677">
    <property type="term" value="F:DNA binding"/>
    <property type="evidence" value="ECO:0007669"/>
    <property type="project" value="UniProtKB-UniRule"/>
</dbReference>
<dbReference type="GO" id="GO:0051301">
    <property type="term" value="P:cell division"/>
    <property type="evidence" value="ECO:0007669"/>
    <property type="project" value="UniProtKB-UniRule"/>
</dbReference>
<comment type="similarity">
    <text evidence="4">Belongs to the WhiA family.</text>
</comment>
<evidence type="ECO:0000259" key="6">
    <source>
        <dbReference type="Pfam" id="PF10298"/>
    </source>
</evidence>
<evidence type="ECO:0000256" key="4">
    <source>
        <dbReference type="HAMAP-Rule" id="MF_01420"/>
    </source>
</evidence>
<dbReference type="GO" id="GO:0043937">
    <property type="term" value="P:regulation of sporulation"/>
    <property type="evidence" value="ECO:0007669"/>
    <property type="project" value="InterPro"/>
</dbReference>
<protein>
    <recommendedName>
        <fullName evidence="4">Probable cell division protein WhiA</fullName>
    </recommendedName>
</protein>
<comment type="function">
    <text evidence="4">Involved in cell division and chromosome segregation.</text>
</comment>
<proteinExistence type="inferred from homology"/>
<evidence type="ECO:0000259" key="7">
    <source>
        <dbReference type="Pfam" id="PF14527"/>
    </source>
</evidence>